<dbReference type="EC" id="2.7.13.3" evidence="4"/>
<dbReference type="FunFam" id="1.10.287.130:FF:000001">
    <property type="entry name" value="Two-component sensor histidine kinase"/>
    <property type="match status" value="1"/>
</dbReference>
<dbReference type="RefSeq" id="WP_114028361.1">
    <property type="nucleotide sequence ID" value="NZ_QOIL01000004.1"/>
</dbReference>
<evidence type="ECO:0000256" key="12">
    <source>
        <dbReference type="SAM" id="MobiDB-lite"/>
    </source>
</evidence>
<dbReference type="CDD" id="cd00082">
    <property type="entry name" value="HisKA"/>
    <property type="match status" value="1"/>
</dbReference>
<dbReference type="SMART" id="SM00388">
    <property type="entry name" value="HisKA"/>
    <property type="match status" value="1"/>
</dbReference>
<evidence type="ECO:0000256" key="6">
    <source>
        <dbReference type="ARBA" id="ARBA00022679"/>
    </source>
</evidence>
<organism evidence="16 17">
    <name type="scientific">Sphaerisporangium album</name>
    <dbReference type="NCBI Taxonomy" id="509200"/>
    <lineage>
        <taxon>Bacteria</taxon>
        <taxon>Bacillati</taxon>
        <taxon>Actinomycetota</taxon>
        <taxon>Actinomycetes</taxon>
        <taxon>Streptosporangiales</taxon>
        <taxon>Streptosporangiaceae</taxon>
        <taxon>Sphaerisporangium</taxon>
    </lineage>
</organism>
<dbReference type="SUPFAM" id="SSF55874">
    <property type="entry name" value="ATPase domain of HSP90 chaperone/DNA topoisomerase II/histidine kinase"/>
    <property type="match status" value="1"/>
</dbReference>
<dbReference type="GO" id="GO:0005886">
    <property type="term" value="C:plasma membrane"/>
    <property type="evidence" value="ECO:0007669"/>
    <property type="project" value="UniProtKB-SubCell"/>
</dbReference>
<dbReference type="InterPro" id="IPR036097">
    <property type="entry name" value="HisK_dim/P_sf"/>
</dbReference>
<dbReference type="AlphaFoldDB" id="A0A367FNF5"/>
<evidence type="ECO:0000256" key="7">
    <source>
        <dbReference type="ARBA" id="ARBA00022692"/>
    </source>
</evidence>
<gene>
    <name evidence="16" type="ORF">DQ384_09680</name>
</gene>
<comment type="catalytic activity">
    <reaction evidence="1">
        <text>ATP + protein L-histidine = ADP + protein N-phospho-L-histidine.</text>
        <dbReference type="EC" id="2.7.13.3"/>
    </reaction>
</comment>
<keyword evidence="7 13" id="KW-0812">Transmembrane</keyword>
<evidence type="ECO:0000256" key="1">
    <source>
        <dbReference type="ARBA" id="ARBA00000085"/>
    </source>
</evidence>
<dbReference type="CDD" id="cd00075">
    <property type="entry name" value="HATPase"/>
    <property type="match status" value="1"/>
</dbReference>
<dbReference type="GO" id="GO:0000155">
    <property type="term" value="F:phosphorelay sensor kinase activity"/>
    <property type="evidence" value="ECO:0007669"/>
    <property type="project" value="InterPro"/>
</dbReference>
<protein>
    <recommendedName>
        <fullName evidence="4">histidine kinase</fullName>
        <ecNumber evidence="4">2.7.13.3</ecNumber>
    </recommendedName>
</protein>
<feature type="transmembrane region" description="Helical" evidence="13">
    <location>
        <begin position="7"/>
        <end position="28"/>
    </location>
</feature>
<dbReference type="InterPro" id="IPR005467">
    <property type="entry name" value="His_kinase_dom"/>
</dbReference>
<accession>A0A367FNF5</accession>
<comment type="cofactor">
    <cofactor evidence="2">
        <name>a divalent metal cation</name>
        <dbReference type="ChEBI" id="CHEBI:60240"/>
    </cofactor>
</comment>
<dbReference type="InterPro" id="IPR050428">
    <property type="entry name" value="TCS_sensor_his_kinase"/>
</dbReference>
<keyword evidence="10" id="KW-0902">Two-component regulatory system</keyword>
<feature type="region of interest" description="Disordered" evidence="12">
    <location>
        <begin position="50"/>
        <end position="79"/>
    </location>
</feature>
<keyword evidence="11 13" id="KW-0472">Membrane</keyword>
<dbReference type="InterPro" id="IPR004358">
    <property type="entry name" value="Sig_transdc_His_kin-like_C"/>
</dbReference>
<feature type="transmembrane region" description="Helical" evidence="13">
    <location>
        <begin position="161"/>
        <end position="185"/>
    </location>
</feature>
<dbReference type="Pfam" id="PF02518">
    <property type="entry name" value="HATPase_c"/>
    <property type="match status" value="1"/>
</dbReference>
<dbReference type="InterPro" id="IPR003594">
    <property type="entry name" value="HATPase_dom"/>
</dbReference>
<keyword evidence="9 13" id="KW-1133">Transmembrane helix</keyword>
<comment type="subcellular location">
    <subcellularLocation>
        <location evidence="3">Cell membrane</location>
    </subcellularLocation>
</comment>
<dbReference type="InterPro" id="IPR003661">
    <property type="entry name" value="HisK_dim/P_dom"/>
</dbReference>
<keyword evidence="6" id="KW-0808">Transferase</keyword>
<evidence type="ECO:0000256" key="10">
    <source>
        <dbReference type="ARBA" id="ARBA00023012"/>
    </source>
</evidence>
<name>A0A367FNF5_9ACTN</name>
<feature type="domain" description="HAMP" evidence="15">
    <location>
        <begin position="182"/>
        <end position="235"/>
    </location>
</feature>
<dbReference type="EMBL" id="QOIL01000004">
    <property type="protein sequence ID" value="RCG31791.1"/>
    <property type="molecule type" value="Genomic_DNA"/>
</dbReference>
<evidence type="ECO:0000256" key="13">
    <source>
        <dbReference type="SAM" id="Phobius"/>
    </source>
</evidence>
<feature type="compositionally biased region" description="Basic and acidic residues" evidence="12">
    <location>
        <begin position="63"/>
        <end position="75"/>
    </location>
</feature>
<dbReference type="FunFam" id="3.30.565.10:FF:000006">
    <property type="entry name" value="Sensor histidine kinase WalK"/>
    <property type="match status" value="1"/>
</dbReference>
<evidence type="ECO:0000259" key="15">
    <source>
        <dbReference type="PROSITE" id="PS50885"/>
    </source>
</evidence>
<proteinExistence type="predicted"/>
<dbReference type="PANTHER" id="PTHR45436">
    <property type="entry name" value="SENSOR HISTIDINE KINASE YKOH"/>
    <property type="match status" value="1"/>
</dbReference>
<dbReference type="PROSITE" id="PS50109">
    <property type="entry name" value="HIS_KIN"/>
    <property type="match status" value="1"/>
</dbReference>
<dbReference type="SMART" id="SM00304">
    <property type="entry name" value="HAMP"/>
    <property type="match status" value="1"/>
</dbReference>
<dbReference type="Proteomes" id="UP000253094">
    <property type="component" value="Unassembled WGS sequence"/>
</dbReference>
<evidence type="ECO:0000256" key="8">
    <source>
        <dbReference type="ARBA" id="ARBA00022777"/>
    </source>
</evidence>
<dbReference type="SUPFAM" id="SSF158472">
    <property type="entry name" value="HAMP domain-like"/>
    <property type="match status" value="1"/>
</dbReference>
<dbReference type="Gene3D" id="1.10.287.130">
    <property type="match status" value="1"/>
</dbReference>
<reference evidence="16 17" key="1">
    <citation type="submission" date="2018-06" db="EMBL/GenBank/DDBJ databases">
        <title>Sphaerisporangium craniellae sp. nov., isolated from a marine sponge in the South China Sea.</title>
        <authorList>
            <person name="Li L."/>
        </authorList>
    </citation>
    <scope>NUCLEOTIDE SEQUENCE [LARGE SCALE GENOMIC DNA]</scope>
    <source>
        <strain evidence="16 17">CCTCC AA 208026</strain>
    </source>
</reference>
<feature type="domain" description="Histidine kinase" evidence="14">
    <location>
        <begin position="243"/>
        <end position="463"/>
    </location>
</feature>
<dbReference type="Gene3D" id="6.10.340.10">
    <property type="match status" value="1"/>
</dbReference>
<evidence type="ECO:0000256" key="4">
    <source>
        <dbReference type="ARBA" id="ARBA00012438"/>
    </source>
</evidence>
<evidence type="ECO:0000256" key="5">
    <source>
        <dbReference type="ARBA" id="ARBA00022553"/>
    </source>
</evidence>
<dbReference type="CDD" id="cd06225">
    <property type="entry name" value="HAMP"/>
    <property type="match status" value="1"/>
</dbReference>
<dbReference type="PRINTS" id="PR00344">
    <property type="entry name" value="BCTRLSENSOR"/>
</dbReference>
<dbReference type="OrthoDB" id="9786919at2"/>
<keyword evidence="5" id="KW-0597">Phosphoprotein</keyword>
<keyword evidence="17" id="KW-1185">Reference proteome</keyword>
<comment type="caution">
    <text evidence="16">The sequence shown here is derived from an EMBL/GenBank/DDBJ whole genome shotgun (WGS) entry which is preliminary data.</text>
</comment>
<evidence type="ECO:0000256" key="3">
    <source>
        <dbReference type="ARBA" id="ARBA00004236"/>
    </source>
</evidence>
<evidence type="ECO:0000313" key="16">
    <source>
        <dbReference type="EMBL" id="RCG31791.1"/>
    </source>
</evidence>
<dbReference type="GO" id="GO:0005509">
    <property type="term" value="F:calcium ion binding"/>
    <property type="evidence" value="ECO:0007669"/>
    <property type="project" value="UniProtKB-ARBA"/>
</dbReference>
<evidence type="ECO:0000313" key="17">
    <source>
        <dbReference type="Proteomes" id="UP000253094"/>
    </source>
</evidence>
<dbReference type="SUPFAM" id="SSF47384">
    <property type="entry name" value="Homodimeric domain of signal transducing histidine kinase"/>
    <property type="match status" value="1"/>
</dbReference>
<evidence type="ECO:0000256" key="11">
    <source>
        <dbReference type="ARBA" id="ARBA00023136"/>
    </source>
</evidence>
<dbReference type="InterPro" id="IPR003660">
    <property type="entry name" value="HAMP_dom"/>
</dbReference>
<dbReference type="InterPro" id="IPR036890">
    <property type="entry name" value="HATPase_C_sf"/>
</dbReference>
<dbReference type="Pfam" id="PF00672">
    <property type="entry name" value="HAMP"/>
    <property type="match status" value="1"/>
</dbReference>
<dbReference type="Gene3D" id="3.30.565.10">
    <property type="entry name" value="Histidine kinase-like ATPase, C-terminal domain"/>
    <property type="match status" value="1"/>
</dbReference>
<evidence type="ECO:0000256" key="2">
    <source>
        <dbReference type="ARBA" id="ARBA00001968"/>
    </source>
</evidence>
<dbReference type="SMART" id="SM00387">
    <property type="entry name" value="HATPase_c"/>
    <property type="match status" value="1"/>
</dbReference>
<evidence type="ECO:0000256" key="9">
    <source>
        <dbReference type="ARBA" id="ARBA00022989"/>
    </source>
</evidence>
<sequence>MSLRLRLSLLFTLGIAIAIGIAGMVFLAQLQSGLNSALDETLRARGDAVTTRLAATQPTARPDGGDQRGDYRGEFSESEQVTQVLTPEGAVLESTAGPATLLTAAQLKRASEGSLFFTGSIEGERVRMLAMPARRAGDEVIAAVGESTGVIEDAQTRARTAIWAVGGSAVAVAGFGAWLVAGAALHPVTRMRRRLTNITEHSTDARLRVPRTRDEIASLAEAMNGLLDRLQRALARQRGFVADAGHELRTPLTALKAELELAARPGRDRETLNMAISAAAADTERLIRLAEDLLLLARADEGAEFLQARPITLSDLVAASVRSSEATAATRTISMELDADPSIRIVGDPDRVRQVVDNLLGNALRHAPEGSAVALNVRTATGDGERVAVIEVSDRGPGFPPEFLPHAFERFRRADAGRARTQGGAGLGLAVVASIANAHGGRARAENRPGGGARVWVEFPLHRPRGHSRGRDHL</sequence>
<dbReference type="Pfam" id="PF00512">
    <property type="entry name" value="HisKA"/>
    <property type="match status" value="1"/>
</dbReference>
<dbReference type="PROSITE" id="PS50885">
    <property type="entry name" value="HAMP"/>
    <property type="match status" value="1"/>
</dbReference>
<keyword evidence="8" id="KW-0418">Kinase</keyword>
<evidence type="ECO:0000259" key="14">
    <source>
        <dbReference type="PROSITE" id="PS50109"/>
    </source>
</evidence>
<dbReference type="PANTHER" id="PTHR45436:SF5">
    <property type="entry name" value="SENSOR HISTIDINE KINASE TRCS"/>
    <property type="match status" value="1"/>
</dbReference>